<dbReference type="InterPro" id="IPR028082">
    <property type="entry name" value="Peripla_BP_I"/>
</dbReference>
<gene>
    <name evidence="5" type="ORF">J2X07_000950</name>
</gene>
<evidence type="ECO:0000259" key="4">
    <source>
        <dbReference type="PROSITE" id="PS50932"/>
    </source>
</evidence>
<dbReference type="EMBL" id="JAVDWA010000001">
    <property type="protein sequence ID" value="MDR7071975.1"/>
    <property type="molecule type" value="Genomic_DNA"/>
</dbReference>
<protein>
    <submittedName>
        <fullName evidence="5">DNA-binding LacI/PurR family transcriptional regulator</fullName>
    </submittedName>
</protein>
<dbReference type="PANTHER" id="PTHR30146">
    <property type="entry name" value="LACI-RELATED TRANSCRIPTIONAL REPRESSOR"/>
    <property type="match status" value="1"/>
</dbReference>
<evidence type="ECO:0000256" key="1">
    <source>
        <dbReference type="ARBA" id="ARBA00023015"/>
    </source>
</evidence>
<accession>A0ABU1TXT5</accession>
<dbReference type="Gene3D" id="1.10.260.40">
    <property type="entry name" value="lambda repressor-like DNA-binding domains"/>
    <property type="match status" value="1"/>
</dbReference>
<dbReference type="InterPro" id="IPR046335">
    <property type="entry name" value="LacI/GalR-like_sensor"/>
</dbReference>
<dbReference type="SUPFAM" id="SSF47413">
    <property type="entry name" value="lambda repressor-like DNA-binding domains"/>
    <property type="match status" value="1"/>
</dbReference>
<feature type="domain" description="HTH lacI-type" evidence="4">
    <location>
        <begin position="3"/>
        <end position="57"/>
    </location>
</feature>
<evidence type="ECO:0000313" key="5">
    <source>
        <dbReference type="EMBL" id="MDR7071975.1"/>
    </source>
</evidence>
<dbReference type="CDD" id="cd01392">
    <property type="entry name" value="HTH_LacI"/>
    <property type="match status" value="1"/>
</dbReference>
<keyword evidence="1" id="KW-0805">Transcription regulation</keyword>
<dbReference type="InterPro" id="IPR000843">
    <property type="entry name" value="HTH_LacI"/>
</dbReference>
<organism evidence="5 6">
    <name type="scientific">Fictibacillus barbaricus</name>
    <dbReference type="NCBI Taxonomy" id="182136"/>
    <lineage>
        <taxon>Bacteria</taxon>
        <taxon>Bacillati</taxon>
        <taxon>Bacillota</taxon>
        <taxon>Bacilli</taxon>
        <taxon>Bacillales</taxon>
        <taxon>Fictibacillaceae</taxon>
        <taxon>Fictibacillus</taxon>
    </lineage>
</organism>
<evidence type="ECO:0000313" key="6">
    <source>
        <dbReference type="Proteomes" id="UP001258181"/>
    </source>
</evidence>
<dbReference type="SMART" id="SM00354">
    <property type="entry name" value="HTH_LACI"/>
    <property type="match status" value="1"/>
</dbReference>
<dbReference type="Gene3D" id="3.40.50.2300">
    <property type="match status" value="2"/>
</dbReference>
<name>A0ABU1TXT5_9BACL</name>
<dbReference type="Proteomes" id="UP001258181">
    <property type="component" value="Unassembled WGS sequence"/>
</dbReference>
<reference evidence="5 6" key="1">
    <citation type="submission" date="2023-07" db="EMBL/GenBank/DDBJ databases">
        <title>Sorghum-associated microbial communities from plants grown in Nebraska, USA.</title>
        <authorList>
            <person name="Schachtman D."/>
        </authorList>
    </citation>
    <scope>NUCLEOTIDE SEQUENCE [LARGE SCALE GENOMIC DNA]</scope>
    <source>
        <strain evidence="5 6">BE211</strain>
    </source>
</reference>
<dbReference type="RefSeq" id="WP_310257019.1">
    <property type="nucleotide sequence ID" value="NZ_JAVDWA010000001.1"/>
</dbReference>
<dbReference type="InterPro" id="IPR010982">
    <property type="entry name" value="Lambda_DNA-bd_dom_sf"/>
</dbReference>
<sequence>MSVTIKDVAKLADVAPSTVSRVIANNPRISEKTKRKVKEAMDYLGYHPNFNARSLANRSTQAIGLVMPSSADKTMQNPFFPEVIRGISTMAHEQEYALYMSTGNTEEEIFEGVVRMVQGRRVDGIVMLYSRVDDNIMAYLQEQNFPFTVIGKPFKNAEKITHIDNDNFKAAQEMTEYLLSKGHERIGFVGGNLNLVVTIDRLLGYEKAIRKAKLPLKDEYIVHEEFLKEGGQEAIKELLALENPPSALIVMDDLMSFGILHTLNELGLSVPDDISIVSFNNVMLSELSSPSLTSVDINIFQLGYEAAKGLLDCIQSPKHNPKRVTVPYKLVERQSCRTV</sequence>
<evidence type="ECO:0000256" key="2">
    <source>
        <dbReference type="ARBA" id="ARBA00023125"/>
    </source>
</evidence>
<dbReference type="Pfam" id="PF00356">
    <property type="entry name" value="LacI"/>
    <property type="match status" value="1"/>
</dbReference>
<dbReference type="CDD" id="cd06294">
    <property type="entry name" value="PBP1_MalR-like"/>
    <property type="match status" value="1"/>
</dbReference>
<proteinExistence type="predicted"/>
<keyword evidence="3" id="KW-0804">Transcription</keyword>
<dbReference type="SUPFAM" id="SSF53822">
    <property type="entry name" value="Periplasmic binding protein-like I"/>
    <property type="match status" value="1"/>
</dbReference>
<keyword evidence="6" id="KW-1185">Reference proteome</keyword>
<dbReference type="PROSITE" id="PS50932">
    <property type="entry name" value="HTH_LACI_2"/>
    <property type="match status" value="1"/>
</dbReference>
<evidence type="ECO:0000256" key="3">
    <source>
        <dbReference type="ARBA" id="ARBA00023163"/>
    </source>
</evidence>
<dbReference type="PANTHER" id="PTHR30146:SF109">
    <property type="entry name" value="HTH-TYPE TRANSCRIPTIONAL REGULATOR GALS"/>
    <property type="match status" value="1"/>
</dbReference>
<dbReference type="GO" id="GO:0003677">
    <property type="term" value="F:DNA binding"/>
    <property type="evidence" value="ECO:0007669"/>
    <property type="project" value="UniProtKB-KW"/>
</dbReference>
<comment type="caution">
    <text evidence="5">The sequence shown here is derived from an EMBL/GenBank/DDBJ whole genome shotgun (WGS) entry which is preliminary data.</text>
</comment>
<dbReference type="Pfam" id="PF13377">
    <property type="entry name" value="Peripla_BP_3"/>
    <property type="match status" value="1"/>
</dbReference>
<keyword evidence="2 5" id="KW-0238">DNA-binding</keyword>